<name>A0A1I4EUW8_9PROT</name>
<dbReference type="EMBL" id="FOSQ01000019">
    <property type="protein sequence ID" value="SFL09498.1"/>
    <property type="molecule type" value="Genomic_DNA"/>
</dbReference>
<dbReference type="RefSeq" id="WP_139226209.1">
    <property type="nucleotide sequence ID" value="NZ_FOSQ01000019.1"/>
</dbReference>
<dbReference type="AlphaFoldDB" id="A0A1I4EUW8"/>
<organism evidence="2 3">
    <name type="scientific">Falsiroseomonas stagni DSM 19981</name>
    <dbReference type="NCBI Taxonomy" id="1123062"/>
    <lineage>
        <taxon>Bacteria</taxon>
        <taxon>Pseudomonadati</taxon>
        <taxon>Pseudomonadota</taxon>
        <taxon>Alphaproteobacteria</taxon>
        <taxon>Acetobacterales</taxon>
        <taxon>Roseomonadaceae</taxon>
        <taxon>Falsiroseomonas</taxon>
    </lineage>
</organism>
<accession>A0A1I4EUW8</accession>
<proteinExistence type="predicted"/>
<gene>
    <name evidence="2" type="ORF">SAMN02745775_11941</name>
</gene>
<feature type="region of interest" description="Disordered" evidence="1">
    <location>
        <begin position="287"/>
        <end position="338"/>
    </location>
</feature>
<feature type="compositionally biased region" description="Polar residues" evidence="1">
    <location>
        <begin position="1"/>
        <end position="11"/>
    </location>
</feature>
<feature type="compositionally biased region" description="Polar residues" evidence="1">
    <location>
        <begin position="26"/>
        <end position="38"/>
    </location>
</feature>
<sequence length="338" mass="33470">MSDMTSKTSSAREWPRVGAPPGGAGSMNNQSKESTLMTRHSRPWLLAAAAAAALMAPDMAAAQSWTSRFTGAGPGNAAGGSVVISQSGIGNVASGLSGAGGISASGYVGSGPAVTGWPVGIGPGWNVGHPIGHFVARPYTTQWTGSLVNYGLPCPPLSLTPVYRPVNYVFTPVVHPGLVQPRPVTSAIGGNVVIGGLGGGGNGIGAVGDNGVATNNNPITTTNNVVYTVTNNSTRNNTVTNNIVNNINNSRTTSFVNNNYYNNSYNTGSQNSNTNGGIGVGVGTGGTGPGVADSGGATLSPPPVFWNIPVVWQPGPSAPQADGGGDGGDSGSGAGGGI</sequence>
<dbReference type="STRING" id="1123062.SAMN02745775_11941"/>
<dbReference type="Proteomes" id="UP000199473">
    <property type="component" value="Unassembled WGS sequence"/>
</dbReference>
<keyword evidence="3" id="KW-1185">Reference proteome</keyword>
<evidence type="ECO:0000256" key="1">
    <source>
        <dbReference type="SAM" id="MobiDB-lite"/>
    </source>
</evidence>
<feature type="region of interest" description="Disordered" evidence="1">
    <location>
        <begin position="1"/>
        <end position="38"/>
    </location>
</feature>
<reference evidence="2 3" key="1">
    <citation type="submission" date="2016-10" db="EMBL/GenBank/DDBJ databases">
        <authorList>
            <person name="de Groot N.N."/>
        </authorList>
    </citation>
    <scope>NUCLEOTIDE SEQUENCE [LARGE SCALE GENOMIC DNA]</scope>
    <source>
        <strain evidence="2 3">DSM 19981</strain>
    </source>
</reference>
<evidence type="ECO:0000313" key="2">
    <source>
        <dbReference type="EMBL" id="SFL09498.1"/>
    </source>
</evidence>
<evidence type="ECO:0000313" key="3">
    <source>
        <dbReference type="Proteomes" id="UP000199473"/>
    </source>
</evidence>
<feature type="compositionally biased region" description="Gly residues" evidence="1">
    <location>
        <begin position="322"/>
        <end position="338"/>
    </location>
</feature>
<protein>
    <submittedName>
        <fullName evidence="2">Uncharacterized protein</fullName>
    </submittedName>
</protein>